<evidence type="ECO:0000259" key="1">
    <source>
        <dbReference type="SMART" id="SM00860"/>
    </source>
</evidence>
<sequence length="211" mass="24503">MDNILVNKLIENFRSKLDIFDSFMNNGASEKDISDLEKSVNQILPPSYVELLKTYNGEKKSLGVMAGFGFLTIEDVKVQWDFFKMAEGEREPESVYQKNKIKNELYSVKRIPFAHDGSGNLLCIDYDPNIEGKKGQILYLPCGDPEPISVIADDFDEFLTFLIDAIISEKLELTDERDQWDEEDWEKAEIYFNKTWENDWTDIADEYNSKH</sequence>
<dbReference type="InterPro" id="IPR018958">
    <property type="entry name" value="Knr4/Smi1-like_dom"/>
</dbReference>
<evidence type="ECO:0000313" key="3">
    <source>
        <dbReference type="Proteomes" id="UP000319700"/>
    </source>
</evidence>
<dbReference type="PANTHER" id="PTHR47432">
    <property type="entry name" value="CELL WALL ASSEMBLY REGULATOR SMI1"/>
    <property type="match status" value="1"/>
</dbReference>
<evidence type="ECO:0000313" key="2">
    <source>
        <dbReference type="EMBL" id="TPG37799.1"/>
    </source>
</evidence>
<comment type="caution">
    <text evidence="2">The sequence shown here is derived from an EMBL/GenBank/DDBJ whole genome shotgun (WGS) entry which is preliminary data.</text>
</comment>
<organism evidence="2 3">
    <name type="scientific">Flavobacterium pectinovorum</name>
    <dbReference type="NCBI Taxonomy" id="29533"/>
    <lineage>
        <taxon>Bacteria</taxon>
        <taxon>Pseudomonadati</taxon>
        <taxon>Bacteroidota</taxon>
        <taxon>Flavobacteriia</taxon>
        <taxon>Flavobacteriales</taxon>
        <taxon>Flavobacteriaceae</taxon>
        <taxon>Flavobacterium</taxon>
    </lineage>
</organism>
<protein>
    <submittedName>
        <fullName evidence="2">SMI1/KNR4 family protein</fullName>
    </submittedName>
</protein>
<dbReference type="Proteomes" id="UP000319700">
    <property type="component" value="Unassembled WGS sequence"/>
</dbReference>
<dbReference type="RefSeq" id="WP_140509520.1">
    <property type="nucleotide sequence ID" value="NZ_RCZH01000012.1"/>
</dbReference>
<name>A0A502EL47_9FLAO</name>
<dbReference type="PANTHER" id="PTHR47432:SF1">
    <property type="entry name" value="CELL WALL ASSEMBLY REGULATOR SMI1"/>
    <property type="match status" value="1"/>
</dbReference>
<gene>
    <name evidence="2" type="ORF">EAH81_17865</name>
</gene>
<accession>A0A502EL47</accession>
<proteinExistence type="predicted"/>
<dbReference type="Pfam" id="PF09346">
    <property type="entry name" value="SMI1_KNR4"/>
    <property type="match status" value="1"/>
</dbReference>
<dbReference type="SUPFAM" id="SSF160631">
    <property type="entry name" value="SMI1/KNR4-like"/>
    <property type="match status" value="1"/>
</dbReference>
<feature type="domain" description="Knr4/Smi1-like" evidence="1">
    <location>
        <begin position="27"/>
        <end position="164"/>
    </location>
</feature>
<dbReference type="AlphaFoldDB" id="A0A502EL47"/>
<dbReference type="OrthoDB" id="355909at2"/>
<keyword evidence="3" id="KW-1185">Reference proteome</keyword>
<dbReference type="SMART" id="SM00860">
    <property type="entry name" value="SMI1_KNR4"/>
    <property type="match status" value="1"/>
</dbReference>
<dbReference type="InterPro" id="IPR051873">
    <property type="entry name" value="KNR4/SMI1_regulator"/>
</dbReference>
<dbReference type="InterPro" id="IPR037883">
    <property type="entry name" value="Knr4/Smi1-like_sf"/>
</dbReference>
<reference evidence="2 3" key="1">
    <citation type="journal article" date="2019" name="Environ. Microbiol.">
        <title>Species interactions and distinct microbial communities in high Arctic permafrost affected cryosols are associated with the CH4 and CO2 gas fluxes.</title>
        <authorList>
            <person name="Altshuler I."/>
            <person name="Hamel J."/>
            <person name="Turney S."/>
            <person name="Magnuson E."/>
            <person name="Levesque R."/>
            <person name="Greer C."/>
            <person name="Whyte L.G."/>
        </authorList>
    </citation>
    <scope>NUCLEOTIDE SEQUENCE [LARGE SCALE GENOMIC DNA]</scope>
    <source>
        <strain evidence="2 3">42</strain>
    </source>
</reference>
<dbReference type="EMBL" id="RCZH01000012">
    <property type="protein sequence ID" value="TPG37799.1"/>
    <property type="molecule type" value="Genomic_DNA"/>
</dbReference>
<dbReference type="Gene3D" id="3.40.1580.10">
    <property type="entry name" value="SMI1/KNR4-like"/>
    <property type="match status" value="1"/>
</dbReference>